<reference evidence="2" key="1">
    <citation type="submission" date="2019-09" db="UniProtKB">
        <authorList>
            <consortium name="WormBaseParasite"/>
        </authorList>
    </citation>
    <scope>IDENTIFICATION</scope>
</reference>
<name>A0A183FZD9_HELPZ</name>
<accession>A0A183FZD9</accession>
<evidence type="ECO:0000313" key="1">
    <source>
        <dbReference type="Proteomes" id="UP000050761"/>
    </source>
</evidence>
<dbReference type="WBParaSite" id="HPBE_0001410401-mRNA-1">
    <property type="protein sequence ID" value="HPBE_0001410401-mRNA-1"/>
    <property type="gene ID" value="HPBE_0001410401"/>
</dbReference>
<sequence>LPVELLFKILNDVVKQTALNSAASFCLRRPETKSFFQLSRLVVTGLPRRAIEFRRVAYDAQRSSTIVVSPAMLRRRAQLDFSFGQFRIQRIVLKGLSLTDELVEFLRLQLANSDLSSLVQLSMHGVDFSNSNSLTLHRLLAIVAKHLEIFELNQSTGMRADSVTDAHLAQLDATKIRRVAIDGVRFAHPRRLGDESLRQFARQKCFPTLVLDRCSVTTTVVCAYAEGWFASAPESEKSVRSQICTVKRCATVRGSQFEAECRRRGLHCKRRRGSGSLILYNIQAEHEQTVSTGETGRPMGQWAMPVVQCA</sequence>
<dbReference type="AlphaFoldDB" id="A0A183FZD9"/>
<protein>
    <submittedName>
        <fullName evidence="2">F-box domain-containing protein</fullName>
    </submittedName>
</protein>
<organism evidence="1 2">
    <name type="scientific">Heligmosomoides polygyrus</name>
    <name type="common">Parasitic roundworm</name>
    <dbReference type="NCBI Taxonomy" id="6339"/>
    <lineage>
        <taxon>Eukaryota</taxon>
        <taxon>Metazoa</taxon>
        <taxon>Ecdysozoa</taxon>
        <taxon>Nematoda</taxon>
        <taxon>Chromadorea</taxon>
        <taxon>Rhabditida</taxon>
        <taxon>Rhabditina</taxon>
        <taxon>Rhabditomorpha</taxon>
        <taxon>Strongyloidea</taxon>
        <taxon>Heligmosomidae</taxon>
        <taxon>Heligmosomoides</taxon>
    </lineage>
</organism>
<keyword evidence="1" id="KW-1185">Reference proteome</keyword>
<dbReference type="Proteomes" id="UP000050761">
    <property type="component" value="Unassembled WGS sequence"/>
</dbReference>
<evidence type="ECO:0000313" key="2">
    <source>
        <dbReference type="WBParaSite" id="HPBE_0001410401-mRNA-1"/>
    </source>
</evidence>
<proteinExistence type="predicted"/>